<evidence type="ECO:0000256" key="1">
    <source>
        <dbReference type="SAM" id="SignalP"/>
    </source>
</evidence>
<reference evidence="2" key="1">
    <citation type="journal article" date="2020" name="Stud. Mycol.">
        <title>101 Dothideomycetes genomes: a test case for predicting lifestyles and emergence of pathogens.</title>
        <authorList>
            <person name="Haridas S."/>
            <person name="Albert R."/>
            <person name="Binder M."/>
            <person name="Bloem J."/>
            <person name="Labutti K."/>
            <person name="Salamov A."/>
            <person name="Andreopoulos B."/>
            <person name="Baker S."/>
            <person name="Barry K."/>
            <person name="Bills G."/>
            <person name="Bluhm B."/>
            <person name="Cannon C."/>
            <person name="Castanera R."/>
            <person name="Culley D."/>
            <person name="Daum C."/>
            <person name="Ezra D."/>
            <person name="Gonzalez J."/>
            <person name="Henrissat B."/>
            <person name="Kuo A."/>
            <person name="Liang C."/>
            <person name="Lipzen A."/>
            <person name="Lutzoni F."/>
            <person name="Magnuson J."/>
            <person name="Mondo S."/>
            <person name="Nolan M."/>
            <person name="Ohm R."/>
            <person name="Pangilinan J."/>
            <person name="Park H.-J."/>
            <person name="Ramirez L."/>
            <person name="Alfaro M."/>
            <person name="Sun H."/>
            <person name="Tritt A."/>
            <person name="Yoshinaga Y."/>
            <person name="Zwiers L.-H."/>
            <person name="Turgeon B."/>
            <person name="Goodwin S."/>
            <person name="Spatafora J."/>
            <person name="Crous P."/>
            <person name="Grigoriev I."/>
        </authorList>
    </citation>
    <scope>NUCLEOTIDE SEQUENCE</scope>
    <source>
        <strain evidence="2">CBS 125425</strain>
    </source>
</reference>
<dbReference type="Proteomes" id="UP000799444">
    <property type="component" value="Unassembled WGS sequence"/>
</dbReference>
<dbReference type="EMBL" id="ML996103">
    <property type="protein sequence ID" value="KAF2739762.1"/>
    <property type="molecule type" value="Genomic_DNA"/>
</dbReference>
<dbReference type="AlphaFoldDB" id="A0A9P4RAH0"/>
<gene>
    <name evidence="2" type="ORF">EJ04DRAFT_559663</name>
</gene>
<dbReference type="OrthoDB" id="3937708at2759"/>
<evidence type="ECO:0000313" key="3">
    <source>
        <dbReference type="Proteomes" id="UP000799444"/>
    </source>
</evidence>
<feature type="signal peptide" evidence="1">
    <location>
        <begin position="1"/>
        <end position="23"/>
    </location>
</feature>
<keyword evidence="3" id="KW-1185">Reference proteome</keyword>
<protein>
    <submittedName>
        <fullName evidence="2">Uncharacterized protein</fullName>
    </submittedName>
</protein>
<sequence length="387" mass="41437">MSSGMSSLTLAGLLALGARTVLAQSCYSYGIDFQSGGYYFQNINSQENFTLVEQFDGCNNDFAYNVLVDPDNNQILCSNTYLTPPNTNQLSSCPILKSQLSSGPWSILVLSNNTGGEPIAYERDFTLSVGVQSTSTFTPTLTNTLVTTPVVSITSTQIDTQYTTLPPSTVTSASTTVTPTVTKTPATVTTTTTKALLTITWTSYAVKVSQVTKTKTASCKTPTRQATHDPTCTVRPTVIPGLNRIFGARAKRELDEINAMNAEWHEKRVARYQARAPDPQPLIVTQTDTNLWTTATVTSTADATTATIVTTGSTTSTVTPAPITVLRGTKTAPVVTTTAPTPTRTITRYNVATSVVTWSRQWIYTITTTAYPSASASACKTAGGVFF</sequence>
<organism evidence="2 3">
    <name type="scientific">Polyplosphaeria fusca</name>
    <dbReference type="NCBI Taxonomy" id="682080"/>
    <lineage>
        <taxon>Eukaryota</taxon>
        <taxon>Fungi</taxon>
        <taxon>Dikarya</taxon>
        <taxon>Ascomycota</taxon>
        <taxon>Pezizomycotina</taxon>
        <taxon>Dothideomycetes</taxon>
        <taxon>Pleosporomycetidae</taxon>
        <taxon>Pleosporales</taxon>
        <taxon>Tetraplosphaeriaceae</taxon>
        <taxon>Polyplosphaeria</taxon>
    </lineage>
</organism>
<name>A0A9P4RAH0_9PLEO</name>
<evidence type="ECO:0000313" key="2">
    <source>
        <dbReference type="EMBL" id="KAF2739762.1"/>
    </source>
</evidence>
<proteinExistence type="predicted"/>
<accession>A0A9P4RAH0</accession>
<feature type="chain" id="PRO_5040506021" evidence="1">
    <location>
        <begin position="24"/>
        <end position="387"/>
    </location>
</feature>
<keyword evidence="1" id="KW-0732">Signal</keyword>
<comment type="caution">
    <text evidence="2">The sequence shown here is derived from an EMBL/GenBank/DDBJ whole genome shotgun (WGS) entry which is preliminary data.</text>
</comment>